<evidence type="ECO:0000256" key="7">
    <source>
        <dbReference type="HAMAP-Rule" id="MF_01306"/>
    </source>
</evidence>
<comment type="function">
    <text evidence="7">One of the primary rRNA binding proteins, it binds directly to 16S rRNA where it nucleates assembly of the body of the 30S subunit.</text>
</comment>
<dbReference type="RefSeq" id="WP_183638379.1">
    <property type="nucleotide sequence ID" value="NZ_BAABLE010000001.1"/>
</dbReference>
<organism evidence="12 13">
    <name type="scientific">Niveibacterium umoris</name>
    <dbReference type="NCBI Taxonomy" id="1193620"/>
    <lineage>
        <taxon>Bacteria</taxon>
        <taxon>Pseudomonadati</taxon>
        <taxon>Pseudomonadota</taxon>
        <taxon>Betaproteobacteria</taxon>
        <taxon>Rhodocyclales</taxon>
        <taxon>Rhodocyclaceae</taxon>
        <taxon>Niveibacterium</taxon>
    </lineage>
</organism>
<dbReference type="NCBIfam" id="TIGR01017">
    <property type="entry name" value="rpsD_bact"/>
    <property type="match status" value="1"/>
</dbReference>
<sequence>MSRFTGPRLKAMRALGVELPGLSRKSIADRPHPPGQHGNRLRKKSGFGLQLQEKQKLRLNYGLSERQMRRMMSDAKRAQGSAGDKLAELLECRLDNAVFRAGFAPTIPAARQLVNHSHCLVNGRAVNIPSYRLRIGDVIALREKSRKHPVVQESFGEPALTRPEWLSCDEAARTATVAHLPALSDIPFPIEMQLVVEYYAQRL</sequence>
<evidence type="ECO:0000256" key="6">
    <source>
        <dbReference type="ARBA" id="ARBA00035254"/>
    </source>
</evidence>
<dbReference type="EMBL" id="JACIET010000005">
    <property type="protein sequence ID" value="MBB4014893.1"/>
    <property type="molecule type" value="Genomic_DNA"/>
</dbReference>
<dbReference type="Pfam" id="PF01479">
    <property type="entry name" value="S4"/>
    <property type="match status" value="1"/>
</dbReference>
<dbReference type="Pfam" id="PF00163">
    <property type="entry name" value="Ribosomal_S4"/>
    <property type="match status" value="1"/>
</dbReference>
<dbReference type="PROSITE" id="PS50889">
    <property type="entry name" value="S4"/>
    <property type="match status" value="1"/>
</dbReference>
<dbReference type="GO" id="GO:0042274">
    <property type="term" value="P:ribosomal small subunit biogenesis"/>
    <property type="evidence" value="ECO:0007669"/>
    <property type="project" value="TreeGrafter"/>
</dbReference>
<dbReference type="Gene3D" id="3.10.290.10">
    <property type="entry name" value="RNA-binding S4 domain"/>
    <property type="match status" value="1"/>
</dbReference>
<evidence type="ECO:0000256" key="1">
    <source>
        <dbReference type="ARBA" id="ARBA00007465"/>
    </source>
</evidence>
<dbReference type="GO" id="GO:0015935">
    <property type="term" value="C:small ribosomal subunit"/>
    <property type="evidence" value="ECO:0007669"/>
    <property type="project" value="InterPro"/>
</dbReference>
<keyword evidence="13" id="KW-1185">Reference proteome</keyword>
<dbReference type="HAMAP" id="MF_01306_B">
    <property type="entry name" value="Ribosomal_uS4_B"/>
    <property type="match status" value="1"/>
</dbReference>
<dbReference type="PANTHER" id="PTHR11831:SF4">
    <property type="entry name" value="SMALL RIBOSOMAL SUBUNIT PROTEIN US4M"/>
    <property type="match status" value="1"/>
</dbReference>
<comment type="caution">
    <text evidence="12">The sequence shown here is derived from an EMBL/GenBank/DDBJ whole genome shotgun (WGS) entry which is preliminary data.</text>
</comment>
<evidence type="ECO:0000313" key="12">
    <source>
        <dbReference type="EMBL" id="MBB4014893.1"/>
    </source>
</evidence>
<evidence type="ECO:0000256" key="9">
    <source>
        <dbReference type="SAM" id="MobiDB-lite"/>
    </source>
</evidence>
<dbReference type="InterPro" id="IPR022801">
    <property type="entry name" value="Ribosomal_uS4"/>
</dbReference>
<protein>
    <recommendedName>
        <fullName evidence="6 7">Small ribosomal subunit protein uS4</fullName>
    </recommendedName>
</protein>
<dbReference type="NCBIfam" id="NF003717">
    <property type="entry name" value="PRK05327.1"/>
    <property type="match status" value="1"/>
</dbReference>
<dbReference type="InterPro" id="IPR018079">
    <property type="entry name" value="Ribosomal_uS4_CS"/>
</dbReference>
<dbReference type="GO" id="GO:0019843">
    <property type="term" value="F:rRNA binding"/>
    <property type="evidence" value="ECO:0007669"/>
    <property type="project" value="UniProtKB-UniRule"/>
</dbReference>
<feature type="region of interest" description="Disordered" evidence="9">
    <location>
        <begin position="22"/>
        <end position="47"/>
    </location>
</feature>
<evidence type="ECO:0000256" key="2">
    <source>
        <dbReference type="ARBA" id="ARBA00022730"/>
    </source>
</evidence>
<evidence type="ECO:0000259" key="11">
    <source>
        <dbReference type="SMART" id="SM01390"/>
    </source>
</evidence>
<dbReference type="Proteomes" id="UP000561045">
    <property type="component" value="Unassembled WGS sequence"/>
</dbReference>
<dbReference type="SMART" id="SM00363">
    <property type="entry name" value="S4"/>
    <property type="match status" value="1"/>
</dbReference>
<comment type="subunit">
    <text evidence="7">Part of the 30S ribosomal subunit. Contacts protein S5. The interaction surface between S4 and S5 is involved in control of translational fidelity.</text>
</comment>
<dbReference type="Gene3D" id="1.10.1050.10">
    <property type="entry name" value="Ribosomal Protein S4 Delta 41, Chain A, domain 1"/>
    <property type="match status" value="1"/>
</dbReference>
<gene>
    <name evidence="7" type="primary">rpsD</name>
    <name evidence="12" type="ORF">GGR36_004251</name>
</gene>
<dbReference type="FunFam" id="3.10.290.10:FF:000001">
    <property type="entry name" value="30S ribosomal protein S4"/>
    <property type="match status" value="1"/>
</dbReference>
<evidence type="ECO:0000259" key="10">
    <source>
        <dbReference type="SMART" id="SM00363"/>
    </source>
</evidence>
<evidence type="ECO:0000313" key="13">
    <source>
        <dbReference type="Proteomes" id="UP000561045"/>
    </source>
</evidence>
<dbReference type="GO" id="GO:0006412">
    <property type="term" value="P:translation"/>
    <property type="evidence" value="ECO:0007669"/>
    <property type="project" value="UniProtKB-UniRule"/>
</dbReference>
<dbReference type="InterPro" id="IPR005709">
    <property type="entry name" value="Ribosomal_uS4_bac-type"/>
</dbReference>
<keyword evidence="5 7" id="KW-0687">Ribonucleoprotein</keyword>
<dbReference type="InterPro" id="IPR036986">
    <property type="entry name" value="S4_RNA-bd_sf"/>
</dbReference>
<proteinExistence type="inferred from homology"/>
<keyword evidence="2 7" id="KW-0699">rRNA-binding</keyword>
<reference evidence="12 13" key="1">
    <citation type="submission" date="2020-08" db="EMBL/GenBank/DDBJ databases">
        <title>Genomic Encyclopedia of Type Strains, Phase IV (KMG-IV): sequencing the most valuable type-strain genomes for metagenomic binning, comparative biology and taxonomic classification.</title>
        <authorList>
            <person name="Goeker M."/>
        </authorList>
    </citation>
    <scope>NUCLEOTIDE SEQUENCE [LARGE SCALE GENOMIC DNA]</scope>
    <source>
        <strain evidence="12 13">DSM 106739</strain>
    </source>
</reference>
<comment type="function">
    <text evidence="7">With S5 and S12 plays an important role in translational accuracy.</text>
</comment>
<dbReference type="InterPro" id="IPR002942">
    <property type="entry name" value="S4_RNA-bd"/>
</dbReference>
<dbReference type="SMART" id="SM01390">
    <property type="entry name" value="Ribosomal_S4"/>
    <property type="match status" value="1"/>
</dbReference>
<evidence type="ECO:0000256" key="8">
    <source>
        <dbReference type="RuleBase" id="RU003699"/>
    </source>
</evidence>
<keyword evidence="3 7" id="KW-0694">RNA-binding</keyword>
<dbReference type="CDD" id="cd00165">
    <property type="entry name" value="S4"/>
    <property type="match status" value="1"/>
</dbReference>
<dbReference type="InterPro" id="IPR001912">
    <property type="entry name" value="Ribosomal_uS4_N"/>
</dbReference>
<dbReference type="SUPFAM" id="SSF55174">
    <property type="entry name" value="Alpha-L RNA-binding motif"/>
    <property type="match status" value="1"/>
</dbReference>
<keyword evidence="4 7" id="KW-0689">Ribosomal protein</keyword>
<name>A0A840BQI9_9RHOO</name>
<feature type="domain" description="Small ribosomal subunit protein uS4 N-terminal" evidence="11">
    <location>
        <begin position="3"/>
        <end position="91"/>
    </location>
</feature>
<dbReference type="PROSITE" id="PS00632">
    <property type="entry name" value="RIBOSOMAL_S4"/>
    <property type="match status" value="1"/>
</dbReference>
<evidence type="ECO:0000256" key="4">
    <source>
        <dbReference type="ARBA" id="ARBA00022980"/>
    </source>
</evidence>
<comment type="similarity">
    <text evidence="1 7 8">Belongs to the universal ribosomal protein uS4 family.</text>
</comment>
<evidence type="ECO:0000256" key="5">
    <source>
        <dbReference type="ARBA" id="ARBA00023274"/>
    </source>
</evidence>
<feature type="domain" description="RNA-binding S4" evidence="10">
    <location>
        <begin position="92"/>
        <end position="155"/>
    </location>
</feature>
<dbReference type="PANTHER" id="PTHR11831">
    <property type="entry name" value="30S 40S RIBOSOMAL PROTEIN"/>
    <property type="match status" value="1"/>
</dbReference>
<accession>A0A840BQI9</accession>
<dbReference type="GO" id="GO:0003735">
    <property type="term" value="F:structural constituent of ribosome"/>
    <property type="evidence" value="ECO:0007669"/>
    <property type="project" value="InterPro"/>
</dbReference>
<dbReference type="AlphaFoldDB" id="A0A840BQI9"/>
<evidence type="ECO:0000256" key="3">
    <source>
        <dbReference type="ARBA" id="ARBA00022884"/>
    </source>
</evidence>